<evidence type="ECO:0000313" key="11">
    <source>
        <dbReference type="EMBL" id="SNX46328.1"/>
    </source>
</evidence>
<evidence type="ECO:0000256" key="9">
    <source>
        <dbReference type="RuleBase" id="RU004391"/>
    </source>
</evidence>
<sequence>MSEPLNASTLQLPTWLQPSLLQGMLRGIERESLRMQANGFLSQQPHPDGLGAALTHPYITTDYSEALLEFITPPKRSIPEALDFLQDLHAFTYRQLPEGESLWSLSMPCMLDREEDNIPLAQYGSSNIGKFKTLYRHGLAIRYGRRMQTISGVHYNVSFPDPLFKQLQQQENDGALKQLSLQDYRSHRYFGLIRNFIRNIPMVMYLLGASPTVCRCFVTGREHNLQPLIAGTLYLPEATALRMGRLGYQNSAQRALGIHYNDLPGYLQGMHNAIHTPYPAFQALGLDDVRGNPIQINDHILQIENEYYSLIRPKQPPQGDETPSQALEARGVAYVELRAVDVNPYSPIGISSDSAAFLEVLALYCLMSDSPDISEQEQDIIDQNQANIVNTGRSRDLSIDTPQGQVNFHDWIVQHLNQMQSFAKLLDQAHDTHLYTTAIELMQQRCNDVDQTLSAQMLKQTTTFGGTWNFGAHLAEQYKSFYANHDLDQVTLQQLEQAVQDSRQQQQLLESQPQPSFYEYLRPYRNLPHHLGAEKKQCS</sequence>
<evidence type="ECO:0000256" key="8">
    <source>
        <dbReference type="HAMAP-Rule" id="MF_00578"/>
    </source>
</evidence>
<accession>A0A240EC90</accession>
<feature type="domain" description="Glutamate--cysteine ligase" evidence="10">
    <location>
        <begin position="18"/>
        <end position="387"/>
    </location>
</feature>
<evidence type="ECO:0000256" key="1">
    <source>
        <dbReference type="ARBA" id="ARBA00005006"/>
    </source>
</evidence>
<dbReference type="EMBL" id="OANT01000010">
    <property type="protein sequence ID" value="SNX46328.1"/>
    <property type="molecule type" value="Genomic_DNA"/>
</dbReference>
<dbReference type="Pfam" id="PF04262">
    <property type="entry name" value="Glu_cys_ligase"/>
    <property type="match status" value="1"/>
</dbReference>
<dbReference type="PANTHER" id="PTHR38761:SF1">
    <property type="entry name" value="GLUTAMATE--CYSTEINE LIGASE"/>
    <property type="match status" value="1"/>
</dbReference>
<organism evidence="11 12">
    <name type="scientific">Acinetobacter puyangensis</name>
    <dbReference type="NCBI Taxonomy" id="1096779"/>
    <lineage>
        <taxon>Bacteria</taxon>
        <taxon>Pseudomonadati</taxon>
        <taxon>Pseudomonadota</taxon>
        <taxon>Gammaproteobacteria</taxon>
        <taxon>Moraxellales</taxon>
        <taxon>Moraxellaceae</taxon>
        <taxon>Acinetobacter</taxon>
    </lineage>
</organism>
<reference evidence="12" key="1">
    <citation type="submission" date="2016-09" db="EMBL/GenBank/DDBJ databases">
        <authorList>
            <person name="Varghese N."/>
            <person name="Submissions S."/>
        </authorList>
    </citation>
    <scope>NUCLEOTIDE SEQUENCE [LARGE SCALE GENOMIC DNA]</scope>
    <source>
        <strain evidence="12">ANC 4466</strain>
    </source>
</reference>
<name>A0A240EC90_9GAMM</name>
<dbReference type="Proteomes" id="UP000219042">
    <property type="component" value="Unassembled WGS sequence"/>
</dbReference>
<dbReference type="NCBIfam" id="TIGR01434">
    <property type="entry name" value="glu_cys_ligase"/>
    <property type="match status" value="1"/>
</dbReference>
<keyword evidence="6 8" id="KW-0067">ATP-binding</keyword>
<dbReference type="InterPro" id="IPR007370">
    <property type="entry name" value="Glu_cys_ligase"/>
</dbReference>
<evidence type="ECO:0000256" key="2">
    <source>
        <dbReference type="ARBA" id="ARBA00008772"/>
    </source>
</evidence>
<evidence type="ECO:0000256" key="7">
    <source>
        <dbReference type="ARBA" id="ARBA00048819"/>
    </source>
</evidence>
<dbReference type="AlphaFoldDB" id="A0A240EC90"/>
<dbReference type="UniPathway" id="UPA00142">
    <property type="reaction ID" value="UER00209"/>
</dbReference>
<evidence type="ECO:0000256" key="3">
    <source>
        <dbReference type="ARBA" id="ARBA00022598"/>
    </source>
</evidence>
<comment type="similarity">
    <text evidence="2 8">Belongs to the glutamate--cysteine ligase type 1 family. Type 1 subfamily.</text>
</comment>
<keyword evidence="5 8" id="KW-0547">Nucleotide-binding</keyword>
<dbReference type="OrthoDB" id="9803907at2"/>
<evidence type="ECO:0000256" key="4">
    <source>
        <dbReference type="ARBA" id="ARBA00022684"/>
    </source>
</evidence>
<evidence type="ECO:0000256" key="6">
    <source>
        <dbReference type="ARBA" id="ARBA00022840"/>
    </source>
</evidence>
<dbReference type="GO" id="GO:0005829">
    <property type="term" value="C:cytosol"/>
    <property type="evidence" value="ECO:0007669"/>
    <property type="project" value="TreeGrafter"/>
</dbReference>
<dbReference type="RefSeq" id="WP_097080071.1">
    <property type="nucleotide sequence ID" value="NZ_BAABHT010000017.1"/>
</dbReference>
<comment type="catalytic activity">
    <reaction evidence="7 8 9">
        <text>L-cysteine + L-glutamate + ATP = gamma-L-glutamyl-L-cysteine + ADP + phosphate + H(+)</text>
        <dbReference type="Rhea" id="RHEA:13285"/>
        <dbReference type="ChEBI" id="CHEBI:15378"/>
        <dbReference type="ChEBI" id="CHEBI:29985"/>
        <dbReference type="ChEBI" id="CHEBI:30616"/>
        <dbReference type="ChEBI" id="CHEBI:35235"/>
        <dbReference type="ChEBI" id="CHEBI:43474"/>
        <dbReference type="ChEBI" id="CHEBI:58173"/>
        <dbReference type="ChEBI" id="CHEBI:456216"/>
        <dbReference type="EC" id="6.3.2.2"/>
    </reaction>
</comment>
<gene>
    <name evidence="8" type="primary">gshA</name>
    <name evidence="11" type="ORF">SAMN05421731_11075</name>
</gene>
<evidence type="ECO:0000256" key="5">
    <source>
        <dbReference type="ARBA" id="ARBA00022741"/>
    </source>
</evidence>
<evidence type="ECO:0000313" key="12">
    <source>
        <dbReference type="Proteomes" id="UP000219042"/>
    </source>
</evidence>
<keyword evidence="3 8" id="KW-0436">Ligase</keyword>
<dbReference type="GO" id="GO:0004357">
    <property type="term" value="F:glutamate-cysteine ligase activity"/>
    <property type="evidence" value="ECO:0007669"/>
    <property type="project" value="UniProtKB-UniRule"/>
</dbReference>
<dbReference type="GO" id="GO:0006750">
    <property type="term" value="P:glutathione biosynthetic process"/>
    <property type="evidence" value="ECO:0007669"/>
    <property type="project" value="UniProtKB-UniRule"/>
</dbReference>
<dbReference type="InterPro" id="IPR006334">
    <property type="entry name" value="Glut_cys_ligase"/>
</dbReference>
<comment type="pathway">
    <text evidence="1 8 9">Sulfur metabolism; glutathione biosynthesis; glutathione from L-cysteine and L-glutamate: step 1/2.</text>
</comment>
<dbReference type="GO" id="GO:0046872">
    <property type="term" value="F:metal ion binding"/>
    <property type="evidence" value="ECO:0007669"/>
    <property type="project" value="TreeGrafter"/>
</dbReference>
<dbReference type="GO" id="GO:0005524">
    <property type="term" value="F:ATP binding"/>
    <property type="evidence" value="ECO:0007669"/>
    <property type="project" value="UniProtKB-KW"/>
</dbReference>
<dbReference type="SUPFAM" id="SSF55931">
    <property type="entry name" value="Glutamine synthetase/guanido kinase"/>
    <property type="match status" value="1"/>
</dbReference>
<dbReference type="Gene3D" id="3.30.590.20">
    <property type="match status" value="1"/>
</dbReference>
<dbReference type="EC" id="6.3.2.2" evidence="8"/>
<evidence type="ECO:0000259" key="10">
    <source>
        <dbReference type="Pfam" id="PF04262"/>
    </source>
</evidence>
<keyword evidence="4 8" id="KW-0317">Glutathione biosynthesis</keyword>
<dbReference type="PANTHER" id="PTHR38761">
    <property type="entry name" value="GLUTAMATE--CYSTEINE LIGASE"/>
    <property type="match status" value="1"/>
</dbReference>
<dbReference type="InterPro" id="IPR014746">
    <property type="entry name" value="Gln_synth/guanido_kin_cat_dom"/>
</dbReference>
<dbReference type="HAMAP" id="MF_00578">
    <property type="entry name" value="Glu_cys_ligase"/>
    <property type="match status" value="1"/>
</dbReference>
<protein>
    <recommendedName>
        <fullName evidence="8">Glutamate--cysteine ligase</fullName>
        <ecNumber evidence="8">6.3.2.2</ecNumber>
    </recommendedName>
    <alternativeName>
        <fullName evidence="8">Gamma-ECS</fullName>
        <shortName evidence="8">GCS</shortName>
    </alternativeName>
    <alternativeName>
        <fullName evidence="8">Gamma-glutamylcysteine synthetase</fullName>
    </alternativeName>
</protein>
<proteinExistence type="inferred from homology"/>
<keyword evidence="12" id="KW-1185">Reference proteome</keyword>